<comment type="caution">
    <text evidence="1">The sequence shown here is derived from an EMBL/GenBank/DDBJ whole genome shotgun (WGS) entry which is preliminary data.</text>
</comment>
<dbReference type="OrthoDB" id="8909291at2"/>
<name>A0A844B7S6_9BURK</name>
<reference evidence="1 2" key="1">
    <citation type="submission" date="2019-11" db="EMBL/GenBank/DDBJ databases">
        <title>Caenimonas koreensis gen. nov., sp. nov., isolated from activated sludge.</title>
        <authorList>
            <person name="Seung H.R."/>
        </authorList>
    </citation>
    <scope>NUCLEOTIDE SEQUENCE [LARGE SCALE GENOMIC DNA]</scope>
    <source>
        <strain evidence="1 2">EMB320</strain>
    </source>
</reference>
<sequence>MPRHSLSGWRAATAIAVGVASLALISASYDRPAPDAALTRAASGADASQKVDLADRLPGVWLREQHEQDGQGMRSRRLLHLDASGAFREQVQLVAANGEVTTHEHAGTWLYDGTNLKRKYTLMNGHPPSRLNLPFATFEIHFESRDTFVGTDHIHRNTVRYERVPAQTQL</sequence>
<evidence type="ECO:0000313" key="2">
    <source>
        <dbReference type="Proteomes" id="UP000487350"/>
    </source>
</evidence>
<evidence type="ECO:0000313" key="1">
    <source>
        <dbReference type="EMBL" id="MRD46591.1"/>
    </source>
</evidence>
<protein>
    <submittedName>
        <fullName evidence="1">Uncharacterized protein</fullName>
    </submittedName>
</protein>
<keyword evidence="2" id="KW-1185">Reference proteome</keyword>
<accession>A0A844B7S6</accession>
<dbReference type="Proteomes" id="UP000487350">
    <property type="component" value="Unassembled WGS sequence"/>
</dbReference>
<gene>
    <name evidence="1" type="ORF">GHT07_04840</name>
</gene>
<dbReference type="AlphaFoldDB" id="A0A844B7S6"/>
<dbReference type="EMBL" id="WJBU01000004">
    <property type="protein sequence ID" value="MRD46591.1"/>
    <property type="molecule type" value="Genomic_DNA"/>
</dbReference>
<dbReference type="RefSeq" id="WP_153583937.1">
    <property type="nucleotide sequence ID" value="NZ_WJBU01000004.1"/>
</dbReference>
<organism evidence="1 2">
    <name type="scientific">Caenimonas koreensis DSM 17982</name>
    <dbReference type="NCBI Taxonomy" id="1121255"/>
    <lineage>
        <taxon>Bacteria</taxon>
        <taxon>Pseudomonadati</taxon>
        <taxon>Pseudomonadota</taxon>
        <taxon>Betaproteobacteria</taxon>
        <taxon>Burkholderiales</taxon>
        <taxon>Comamonadaceae</taxon>
        <taxon>Caenimonas</taxon>
    </lineage>
</organism>
<proteinExistence type="predicted"/>